<evidence type="ECO:0000256" key="9">
    <source>
        <dbReference type="ARBA" id="ARBA00022786"/>
    </source>
</evidence>
<keyword evidence="12 15" id="KW-0472">Membrane</keyword>
<reference evidence="18 19" key="1">
    <citation type="journal article" date="2014" name="Genome Biol.">
        <title>Transcriptome and methylome profiling reveals relics of genome dominance in the mesopolyploid Brassica oleracea.</title>
        <authorList>
            <person name="Parkin I.A."/>
            <person name="Koh C."/>
            <person name="Tang H."/>
            <person name="Robinson S.J."/>
            <person name="Kagale S."/>
            <person name="Clarke W.E."/>
            <person name="Town C.D."/>
            <person name="Nixon J."/>
            <person name="Krishnakumar V."/>
            <person name="Bidwell S.L."/>
            <person name="Denoeud F."/>
            <person name="Belcram H."/>
            <person name="Links M.G."/>
            <person name="Just J."/>
            <person name="Clarke C."/>
            <person name="Bender T."/>
            <person name="Huebert T."/>
            <person name="Mason A.S."/>
            <person name="Pires J.C."/>
            <person name="Barker G."/>
            <person name="Moore J."/>
            <person name="Walley P.G."/>
            <person name="Manoli S."/>
            <person name="Batley J."/>
            <person name="Edwards D."/>
            <person name="Nelson M.N."/>
            <person name="Wang X."/>
            <person name="Paterson A.H."/>
            <person name="King G."/>
            <person name="Bancroft I."/>
            <person name="Chalhoub B."/>
            <person name="Sharpe A.G."/>
        </authorList>
    </citation>
    <scope>NUCLEOTIDE SEQUENCE</scope>
    <source>
        <strain evidence="18 19">cv. TO1000</strain>
    </source>
</reference>
<dbReference type="PANTHER" id="PTHR14155">
    <property type="entry name" value="RING FINGER DOMAIN-CONTAINING"/>
    <property type="match status" value="1"/>
</dbReference>
<dbReference type="SMART" id="SM00184">
    <property type="entry name" value="RING"/>
    <property type="match status" value="1"/>
</dbReference>
<evidence type="ECO:0000256" key="2">
    <source>
        <dbReference type="ARBA" id="ARBA00004167"/>
    </source>
</evidence>
<feature type="chain" id="PRO_5002257147" description="RING-type E3 ubiquitin transferase" evidence="16">
    <location>
        <begin position="34"/>
        <end position="465"/>
    </location>
</feature>
<keyword evidence="11 15" id="KW-1133">Transmembrane helix</keyword>
<evidence type="ECO:0000313" key="19">
    <source>
        <dbReference type="Proteomes" id="UP000032141"/>
    </source>
</evidence>
<comment type="pathway">
    <text evidence="3">Protein modification; protein ubiquitination.</text>
</comment>
<dbReference type="PANTHER" id="PTHR14155:SF590">
    <property type="entry name" value="RING-H2 FINGER PROTEIN ATL11"/>
    <property type="match status" value="1"/>
</dbReference>
<feature type="signal peptide" evidence="16">
    <location>
        <begin position="1"/>
        <end position="33"/>
    </location>
</feature>
<dbReference type="EC" id="2.3.2.27" evidence="4"/>
<evidence type="ECO:0000256" key="4">
    <source>
        <dbReference type="ARBA" id="ARBA00012483"/>
    </source>
</evidence>
<dbReference type="SUPFAM" id="SSF57850">
    <property type="entry name" value="RING/U-box"/>
    <property type="match status" value="1"/>
</dbReference>
<name>A0A0D3AQ04_BRAOL</name>
<evidence type="ECO:0000256" key="6">
    <source>
        <dbReference type="ARBA" id="ARBA00022692"/>
    </source>
</evidence>
<keyword evidence="8 14" id="KW-0863">Zinc-finger</keyword>
<evidence type="ECO:0000256" key="1">
    <source>
        <dbReference type="ARBA" id="ARBA00000900"/>
    </source>
</evidence>
<evidence type="ECO:0000256" key="12">
    <source>
        <dbReference type="ARBA" id="ARBA00023136"/>
    </source>
</evidence>
<keyword evidence="6 15" id="KW-0812">Transmembrane</keyword>
<dbReference type="Gramene" id="Bo2g075440.1">
    <property type="protein sequence ID" value="Bo2g075440.1"/>
    <property type="gene ID" value="Bo2g075440"/>
</dbReference>
<keyword evidence="5" id="KW-0808">Transferase</keyword>
<dbReference type="Gene3D" id="3.30.40.10">
    <property type="entry name" value="Zinc/RING finger domain, C3HC4 (zinc finger)"/>
    <property type="match status" value="1"/>
</dbReference>
<dbReference type="OMA" id="CTITGHH"/>
<dbReference type="InterPro" id="IPR001841">
    <property type="entry name" value="Znf_RING"/>
</dbReference>
<keyword evidence="7" id="KW-0479">Metal-binding</keyword>
<keyword evidence="19" id="KW-1185">Reference proteome</keyword>
<evidence type="ECO:0000259" key="17">
    <source>
        <dbReference type="PROSITE" id="PS50089"/>
    </source>
</evidence>
<dbReference type="PROSITE" id="PS50089">
    <property type="entry name" value="ZF_RING_2"/>
    <property type="match status" value="1"/>
</dbReference>
<dbReference type="GO" id="GO:0061630">
    <property type="term" value="F:ubiquitin protein ligase activity"/>
    <property type="evidence" value="ECO:0007669"/>
    <property type="project" value="UniProtKB-EC"/>
</dbReference>
<feature type="transmembrane region" description="Helical" evidence="15">
    <location>
        <begin position="53"/>
        <end position="72"/>
    </location>
</feature>
<dbReference type="InterPro" id="IPR013083">
    <property type="entry name" value="Znf_RING/FYVE/PHD"/>
</dbReference>
<dbReference type="InterPro" id="IPR053238">
    <property type="entry name" value="RING-H2_zinc_finger"/>
</dbReference>
<evidence type="ECO:0000256" key="16">
    <source>
        <dbReference type="SAM" id="SignalP"/>
    </source>
</evidence>
<dbReference type="GO" id="GO:0016020">
    <property type="term" value="C:membrane"/>
    <property type="evidence" value="ECO:0007669"/>
    <property type="project" value="UniProtKB-SubCell"/>
</dbReference>
<comment type="catalytic activity">
    <reaction evidence="1">
        <text>S-ubiquitinyl-[E2 ubiquitin-conjugating enzyme]-L-cysteine + [acceptor protein]-L-lysine = [E2 ubiquitin-conjugating enzyme]-L-cysteine + N(6)-ubiquitinyl-[acceptor protein]-L-lysine.</text>
        <dbReference type="EC" id="2.3.2.27"/>
    </reaction>
</comment>
<evidence type="ECO:0000256" key="13">
    <source>
        <dbReference type="ARBA" id="ARBA00024209"/>
    </source>
</evidence>
<dbReference type="AlphaFoldDB" id="A0A0D3AQ04"/>
<keyword evidence="10" id="KW-0862">Zinc</keyword>
<dbReference type="Pfam" id="PF13639">
    <property type="entry name" value="zf-RING_2"/>
    <property type="match status" value="1"/>
</dbReference>
<evidence type="ECO:0000256" key="10">
    <source>
        <dbReference type="ARBA" id="ARBA00022833"/>
    </source>
</evidence>
<evidence type="ECO:0000256" key="7">
    <source>
        <dbReference type="ARBA" id="ARBA00022723"/>
    </source>
</evidence>
<dbReference type="GO" id="GO:0008270">
    <property type="term" value="F:zinc ion binding"/>
    <property type="evidence" value="ECO:0007669"/>
    <property type="project" value="UniProtKB-KW"/>
</dbReference>
<evidence type="ECO:0000313" key="18">
    <source>
        <dbReference type="EnsemblPlants" id="Bo2g075440.1"/>
    </source>
</evidence>
<evidence type="ECO:0000256" key="15">
    <source>
        <dbReference type="SAM" id="Phobius"/>
    </source>
</evidence>
<accession>A0A0D3AQ04</accession>
<evidence type="ECO:0000256" key="3">
    <source>
        <dbReference type="ARBA" id="ARBA00004906"/>
    </source>
</evidence>
<evidence type="ECO:0000256" key="14">
    <source>
        <dbReference type="PROSITE-ProRule" id="PRU00175"/>
    </source>
</evidence>
<comment type="subcellular location">
    <subcellularLocation>
        <location evidence="2">Membrane</location>
        <topology evidence="2">Single-pass membrane protein</topology>
    </subcellularLocation>
</comment>
<dbReference type="eggNOG" id="KOG0800">
    <property type="taxonomic scope" value="Eukaryota"/>
</dbReference>
<evidence type="ECO:0000256" key="11">
    <source>
        <dbReference type="ARBA" id="ARBA00022989"/>
    </source>
</evidence>
<proteinExistence type="inferred from homology"/>
<keyword evidence="9" id="KW-0833">Ubl conjugation pathway</keyword>
<dbReference type="Proteomes" id="UP000032141">
    <property type="component" value="Chromosome C2"/>
</dbReference>
<dbReference type="HOGENOM" id="CLU_035191_1_0_1"/>
<keyword evidence="16" id="KW-0732">Signal</keyword>
<comment type="similarity">
    <text evidence="13">Belongs to the RING-type zinc finger family. ATL subfamily.</text>
</comment>
<dbReference type="FunFam" id="3.30.40.10:FF:000187">
    <property type="entry name" value="E3 ubiquitin-protein ligase ATL6"/>
    <property type="match status" value="1"/>
</dbReference>
<dbReference type="EnsemblPlants" id="Bo2g075440.1">
    <property type="protein sequence ID" value="Bo2g075440.1"/>
    <property type="gene ID" value="Bo2g075440"/>
</dbReference>
<evidence type="ECO:0000256" key="8">
    <source>
        <dbReference type="ARBA" id="ARBA00022771"/>
    </source>
</evidence>
<organism evidence="18 19">
    <name type="scientific">Brassica oleracea var. oleracea</name>
    <dbReference type="NCBI Taxonomy" id="109376"/>
    <lineage>
        <taxon>Eukaryota</taxon>
        <taxon>Viridiplantae</taxon>
        <taxon>Streptophyta</taxon>
        <taxon>Embryophyta</taxon>
        <taxon>Tracheophyta</taxon>
        <taxon>Spermatophyta</taxon>
        <taxon>Magnoliopsida</taxon>
        <taxon>eudicotyledons</taxon>
        <taxon>Gunneridae</taxon>
        <taxon>Pentapetalae</taxon>
        <taxon>rosids</taxon>
        <taxon>malvids</taxon>
        <taxon>Brassicales</taxon>
        <taxon>Brassicaceae</taxon>
        <taxon>Brassiceae</taxon>
        <taxon>Brassica</taxon>
    </lineage>
</organism>
<dbReference type="STRING" id="109376.A0A0D3AQ04"/>
<dbReference type="CDD" id="cd16461">
    <property type="entry name" value="RING-H2_EL5-like"/>
    <property type="match status" value="1"/>
</dbReference>
<protein>
    <recommendedName>
        <fullName evidence="4">RING-type E3 ubiquitin transferase</fullName>
        <ecNumber evidence="4">2.3.2.27</ecNumber>
    </recommendedName>
</protein>
<reference evidence="18" key="2">
    <citation type="submission" date="2015-03" db="UniProtKB">
        <authorList>
            <consortium name="EnsemblPlants"/>
        </authorList>
    </citation>
    <scope>IDENTIFICATION</scope>
</reference>
<feature type="domain" description="RING-type" evidence="17">
    <location>
        <begin position="133"/>
        <end position="175"/>
    </location>
</feature>
<sequence length="465" mass="51810">MNLLNCTITGHHGSVLQLHLFLLLLSGHDSAQATHVESDMYEKSYRLDPTMKILMLVMASVFFTLGFSSIYIRRWIERITGINNTHSVDAGGNWLSLSHPQARGFEASVIETFPTFQYSTVKTLKINKEALECPICLNEFEDAEILRLVPKCCHVFHTDCIDAWFQSHATCPLCRANLVPVLGESVVSIQIPGLTDDAPCSELTGGRNTVLGSPDARLIDSVALTCNQSMPRRSLSTGWNLAEIFTTSQHEGNLDRFTLRLPEDIHNKLVDRSHSKGHVAFPHMMSSSSGYRTRGLENDANYFYYERFDQDGRLDRRPFSITPPYRTCSMKSPFDWFFLEKNNIGERSSDHLRSGHDNSSGDQVALSSQAHTLPLFLSLFKMAKDSRHVAHPAESPVPHSPIPRAEARFFLGLLKPVPITPAAGLYGQARSLAPTLPYLLSCDKGFTAVSTAMGSILFGHPRCLN</sequence>
<evidence type="ECO:0000256" key="5">
    <source>
        <dbReference type="ARBA" id="ARBA00022679"/>
    </source>
</evidence>